<dbReference type="EMBL" id="MVBM01000001">
    <property type="protein sequence ID" value="OOK81682.1"/>
    <property type="molecule type" value="Genomic_DNA"/>
</dbReference>
<protein>
    <submittedName>
        <fullName evidence="2">Uncharacterized protein</fullName>
    </submittedName>
</protein>
<reference evidence="2 3" key="1">
    <citation type="submission" date="2017-02" db="EMBL/GenBank/DDBJ databases">
        <title>Complete genome sequences of Mycobacterium kansasii strains isolated from rhesus macaques.</title>
        <authorList>
            <person name="Panda A."/>
            <person name="Nagaraj S."/>
            <person name="Zhao X."/>
            <person name="Tettelin H."/>
            <person name="Detolla L.J."/>
        </authorList>
    </citation>
    <scope>NUCLEOTIDE SEQUENCE [LARGE SCALE GENOMIC DNA]</scope>
    <source>
        <strain evidence="2 3">11-3813</strain>
    </source>
</reference>
<name>A0A1V3XRC8_MYCKA</name>
<proteinExistence type="predicted"/>
<accession>A0A1V3XRC8</accession>
<dbReference type="Proteomes" id="UP000189229">
    <property type="component" value="Unassembled WGS sequence"/>
</dbReference>
<gene>
    <name evidence="2" type="ORF">BZL30_0643</name>
</gene>
<organism evidence="2 3">
    <name type="scientific">Mycobacterium kansasii</name>
    <dbReference type="NCBI Taxonomy" id="1768"/>
    <lineage>
        <taxon>Bacteria</taxon>
        <taxon>Bacillati</taxon>
        <taxon>Actinomycetota</taxon>
        <taxon>Actinomycetes</taxon>
        <taxon>Mycobacteriales</taxon>
        <taxon>Mycobacteriaceae</taxon>
        <taxon>Mycobacterium</taxon>
    </lineage>
</organism>
<evidence type="ECO:0000313" key="2">
    <source>
        <dbReference type="EMBL" id="OOK81682.1"/>
    </source>
</evidence>
<feature type="region of interest" description="Disordered" evidence="1">
    <location>
        <begin position="18"/>
        <end position="40"/>
    </location>
</feature>
<evidence type="ECO:0000256" key="1">
    <source>
        <dbReference type="SAM" id="MobiDB-lite"/>
    </source>
</evidence>
<sequence length="40" mass="3754">MASRDALLGLLGGPVAASTGARHAPVGPEAAPALASSLVT</sequence>
<dbReference type="AlphaFoldDB" id="A0A1V3XRC8"/>
<comment type="caution">
    <text evidence="2">The sequence shown here is derived from an EMBL/GenBank/DDBJ whole genome shotgun (WGS) entry which is preliminary data.</text>
</comment>
<evidence type="ECO:0000313" key="3">
    <source>
        <dbReference type="Proteomes" id="UP000189229"/>
    </source>
</evidence>